<dbReference type="Gene3D" id="2.30.38.10">
    <property type="entry name" value="Luciferase, Domain 3"/>
    <property type="match status" value="1"/>
</dbReference>
<protein>
    <submittedName>
        <fullName evidence="6">Acetyl-CoA synthetase-like protein</fullName>
    </submittedName>
</protein>
<dbReference type="InterPro" id="IPR020845">
    <property type="entry name" value="AMP-binding_CS"/>
</dbReference>
<feature type="domain" description="Carrier" evidence="5">
    <location>
        <begin position="813"/>
        <end position="890"/>
    </location>
</feature>
<dbReference type="Pfam" id="PF13649">
    <property type="entry name" value="Methyltransf_25"/>
    <property type="match status" value="1"/>
</dbReference>
<evidence type="ECO:0000256" key="1">
    <source>
        <dbReference type="ARBA" id="ARBA00022450"/>
    </source>
</evidence>
<keyword evidence="3" id="KW-0436">Ligase</keyword>
<evidence type="ECO:0000256" key="4">
    <source>
        <dbReference type="ARBA" id="ARBA00023268"/>
    </source>
</evidence>
<dbReference type="Pfam" id="PF00975">
    <property type="entry name" value="Thioesterase"/>
    <property type="match status" value="1"/>
</dbReference>
<dbReference type="SUPFAM" id="SSF53474">
    <property type="entry name" value="alpha/beta-Hydrolases"/>
    <property type="match status" value="1"/>
</dbReference>
<dbReference type="InterPro" id="IPR000873">
    <property type="entry name" value="AMP-dep_synth/lig_dom"/>
</dbReference>
<dbReference type="GO" id="GO:0043041">
    <property type="term" value="P:amino acid activation for nonribosomal peptide biosynthetic process"/>
    <property type="evidence" value="ECO:0007669"/>
    <property type="project" value="TreeGrafter"/>
</dbReference>
<dbReference type="CDD" id="cd19531">
    <property type="entry name" value="LCL_NRPS-like"/>
    <property type="match status" value="1"/>
</dbReference>
<dbReference type="GO" id="GO:0031177">
    <property type="term" value="F:phosphopantetheine binding"/>
    <property type="evidence" value="ECO:0007669"/>
    <property type="project" value="InterPro"/>
</dbReference>
<dbReference type="InterPro" id="IPR036736">
    <property type="entry name" value="ACP-like_sf"/>
</dbReference>
<dbReference type="PROSITE" id="PS00455">
    <property type="entry name" value="AMP_BINDING"/>
    <property type="match status" value="2"/>
</dbReference>
<dbReference type="OrthoDB" id="408177at2759"/>
<dbReference type="InterPro" id="IPR041698">
    <property type="entry name" value="Methyltransf_25"/>
</dbReference>
<dbReference type="Gene3D" id="3.30.300.30">
    <property type="match status" value="3"/>
</dbReference>
<dbReference type="PROSITE" id="PS50075">
    <property type="entry name" value="CARRIER"/>
    <property type="match status" value="2"/>
</dbReference>
<dbReference type="GO" id="GO:0005737">
    <property type="term" value="C:cytoplasm"/>
    <property type="evidence" value="ECO:0007669"/>
    <property type="project" value="TreeGrafter"/>
</dbReference>
<evidence type="ECO:0000313" key="6">
    <source>
        <dbReference type="EMBL" id="KAE9391127.1"/>
    </source>
</evidence>
<dbReference type="SUPFAM" id="SSF53335">
    <property type="entry name" value="S-adenosyl-L-methionine-dependent methyltransferases"/>
    <property type="match status" value="1"/>
</dbReference>
<reference evidence="6" key="1">
    <citation type="journal article" date="2019" name="Environ. Microbiol.">
        <title>Fungal ecological strategies reflected in gene transcription - a case study of two litter decomposers.</title>
        <authorList>
            <person name="Barbi F."/>
            <person name="Kohler A."/>
            <person name="Barry K."/>
            <person name="Baskaran P."/>
            <person name="Daum C."/>
            <person name="Fauchery L."/>
            <person name="Ihrmark K."/>
            <person name="Kuo A."/>
            <person name="LaButti K."/>
            <person name="Lipzen A."/>
            <person name="Morin E."/>
            <person name="Grigoriev I.V."/>
            <person name="Henrissat B."/>
            <person name="Lindahl B."/>
            <person name="Martin F."/>
        </authorList>
    </citation>
    <scope>NUCLEOTIDE SEQUENCE</scope>
    <source>
        <strain evidence="6">JB14</strain>
    </source>
</reference>
<dbReference type="InterPro" id="IPR009081">
    <property type="entry name" value="PP-bd_ACP"/>
</dbReference>
<keyword evidence="7" id="KW-1185">Reference proteome</keyword>
<dbReference type="Pfam" id="PF00550">
    <property type="entry name" value="PP-binding"/>
    <property type="match status" value="2"/>
</dbReference>
<dbReference type="GO" id="GO:0044550">
    <property type="term" value="P:secondary metabolite biosynthetic process"/>
    <property type="evidence" value="ECO:0007669"/>
    <property type="project" value="TreeGrafter"/>
</dbReference>
<dbReference type="Gene3D" id="3.30.559.10">
    <property type="entry name" value="Chloramphenicol acetyltransferase-like domain"/>
    <property type="match status" value="1"/>
</dbReference>
<dbReference type="CDD" id="cd05930">
    <property type="entry name" value="A_NRPS"/>
    <property type="match status" value="2"/>
</dbReference>
<dbReference type="InterPro" id="IPR006162">
    <property type="entry name" value="Ppantetheine_attach_site"/>
</dbReference>
<sequence>MIPDPRDDHTQQQLAYWARHLSGSKALELRTDYFRPAKLSGTVEQVPLFMNKAVVAALREFAASNGASLHVALLAAFRAAIFRFTGEDSGAIGMMKTTNWKSNDFLENVQAINLQSVMSQSTFEDLIVETRKHTVAALENSDISFPQVVAHLVPQHDSSRNALIQLMLSLHDLSEISVNEFGREMNQLFEDLKHAFIRLDLSFHVFVRGNELRGSLIYQRDLFFPNTIQTFSDVILRVIKAATKNPSTLLPRLQLSTADDLKRLAVWNDTDVHFAGLDLSIGDRFHQAAAQYQTSVAVVDGTLSLTYSELDEQSDRLASWISQKGMPTESVVGICMGRSALLVISYLGCLKAGMAYMPLDKSLPLKRMRQMVETACCQLVFIDGNTALSEDVLTIDLTTQMHIFHSTPIITLPTVSPGNLSNIMFTSGSTGVPKGVMLEHRGMVNLCAPETTNWVRKRKQGFTTTIGFDPAGQQIFTTLLSGSELHCLPDNGVFDVEEFRKFIIDSGIQRCTLTTSVLDALMDTEEVWLARSSLEHIALTGEKLVVSQVIDCSGCLPHLTFGSEYGAVECSVFTTDFSIDSSHLESRMCRIPVAGRALPNNRIYVVDETFSPVPPGVLGQIVLAGVHLGRGYLNRPDLTAERFVQMPSDSFLGPQRLYCTGDLGYWTSGGQVQCVGRMDTQVKIRGQRLEIEEVETVLKDHPAVESSAVAVVLTPQGDQLVAYVRLTVDISIKEENVFTELSTIKQYLRNILPEYMVPNQVLRIDALPLNSNGKLNRKLLASWNYMASHDTLACSQNIDVDHIRNIKPVSDEKDLTVDEATVQDIFARYLGISPYMIGLHDNLFDIGGHSLIAARIITAIRQHFRVCFSVTLFYSNATVAGVITNLVQCQVEDNGAPAYLYSLDTQDICPASDAQTRLWVEEQMYPGLSRYHVGFQRKMTGLLDTEALIHSFLALLNRHEALRTVLEMHDSTLMQRVVPLNQCPPIHFVEMQALSPIKAEEDARTFLVEEHARPFNLAKDIPTRLAIVKISSTLHFVSAVIHHIATDGWSNIIIDRDLAQLYNSFSAGISGSINRFKKESCRHSSTIGLTTFRSAKPLELRVDYFRPQTRSGQTKEIPIAIGRTLVSALRQLGAKHRTSLYVVILAVFRATIFRVTGEDDGILGMANARRPQTELENIVGFFVNIHAIRLPVNQQSTFEDLIMETRKVTAAALDNSEIPFDKVVAHLAPKRYLSRNPLVQLMFILQDFSGVSEGMHSHGLQGIDVEEIRSAINQHDLSLHLYVEGQNLKGFFMYETDLFFSSTVQTVSNLFHRVIKAVIENPGIPLSRLPLTTADDLKELSTWNETIINSPSLDLSVGDRFRQVVAQHSTSIAVVDASLSLTYAMLDEQSDHLASWLISQKFPLESVIGIFMDRSVLLVVTYLGCLKAGMAYMPLEKNLPLDRMRFMAHEANCQLIITDQDCPLSNDILTIDLTCNTQIILLTPITTLPTISPRNLSNIMFTSGSTGVPKGVMLEHRGMINLCAPETTNWTKKKKNGLTTTLGFDPSGQQIFTTLLSGSELHCLPDNGVFDIEEFQKFVVNSGIQRCSLTSSVLGALMNTTEDWLSHSSLEHIALGGEKLLVSQIIDCSRHSPHLEFTSEYGPVEASIWSTYFVIHPSRLESRMCRIPIGRALPNTQVYIVDETFSPVPSGILGQIVLAGVHLARGYLNQPDLTAERFVQIPADSMLGPQRLYCTGDLGYWTSDGQVQFVGRMDTQVKIRGQRLEVEEIETIIKDCPAVDSTAVAVVPTLQGDQLVAYVRLVSDVSSREEGVLSLWKHHYNRKELYGELENHSAIPDSAIWLSMYTGKPIPFEEMQEWLQDTISQIPASLSDHVLEIGVGTGKITLNIVHCVSSITGIDLSSTALQFLETQIEQKDLVSKFSVFHCAAHELETLPTQHYSLVVINSVVQYFPSSSYLIQVISSIIDLMPEGRVFIGDVRSYALTPFHNLERVLATFKDETSIEDVREAMDAYDKAQRELLLSPSFFFELQAKFPQIVHVEIKPKYMAVRNELSRYRFNVILHVGAQPKLVTPNTWFDCTHMESPLSTLQSILQECSVGVVGALNIAVHDMEHVQALLETVYSSDATAETVFTLRQQHLKGLSHVEFTPAALVNMAKGVGWNVALDTSFQGISGNYLRAIFTRGIDDFVGNFPTPKFSGPSHNTFQASDEDVSVVLKAIQEQLLKSLPLYMIPTRIIRVESLPLNRSGKLDRKILSSTEYMESHNIVESHKEEPATEMECQVLSIFARALNCQPDVIDIRKSFFNLGGHSLMATLVIATIRREMGVDLSIIDFFHNPTVKEIAALISSNSYQPASFKSKAELVGANATIVINDKLPGPILFMFPEATGFASIYSSAFENIGHKIVAFGDEHWGESPDIDESVSSVVSTLIPSIREHQPHGPYFLSGWSLGGFMALEAAIQLQNAGEAVGLLMMIDSHFGTKLLSEPQSLSHSELKPLLSIVDDESSWLNQFMRANQMMTKYGFSKEAYTGRVVLLKAERVS</sequence>
<dbReference type="Pfam" id="PF00668">
    <property type="entry name" value="Condensation"/>
    <property type="match status" value="2"/>
</dbReference>
<dbReference type="Pfam" id="PF13193">
    <property type="entry name" value="AMP-binding_C"/>
    <property type="match status" value="1"/>
</dbReference>
<dbReference type="InterPro" id="IPR020806">
    <property type="entry name" value="PKS_PP-bd"/>
</dbReference>
<dbReference type="Pfam" id="PF00501">
    <property type="entry name" value="AMP-binding"/>
    <property type="match status" value="2"/>
</dbReference>
<dbReference type="InterPro" id="IPR042099">
    <property type="entry name" value="ANL_N_sf"/>
</dbReference>
<dbReference type="PANTHER" id="PTHR45527:SF1">
    <property type="entry name" value="FATTY ACID SYNTHASE"/>
    <property type="match status" value="1"/>
</dbReference>
<dbReference type="Gene3D" id="3.30.559.30">
    <property type="entry name" value="Nonribosomal peptide synthetase, condensation domain"/>
    <property type="match status" value="2"/>
</dbReference>
<keyword evidence="4" id="KW-0511">Multifunctional enzyme</keyword>
<dbReference type="InterPro" id="IPR010071">
    <property type="entry name" value="AA_adenyl_dom"/>
</dbReference>
<feature type="domain" description="Carrier" evidence="5">
    <location>
        <begin position="2272"/>
        <end position="2349"/>
    </location>
</feature>
<evidence type="ECO:0000256" key="2">
    <source>
        <dbReference type="ARBA" id="ARBA00022553"/>
    </source>
</evidence>
<dbReference type="PROSITE" id="PS00012">
    <property type="entry name" value="PHOSPHOPANTETHEINE"/>
    <property type="match status" value="1"/>
</dbReference>
<dbReference type="FunFam" id="3.30.300.30:FF:000015">
    <property type="entry name" value="Nonribosomal peptide synthase SidD"/>
    <property type="match status" value="1"/>
</dbReference>
<dbReference type="SUPFAM" id="SSF47336">
    <property type="entry name" value="ACP-like"/>
    <property type="match status" value="2"/>
</dbReference>
<dbReference type="InterPro" id="IPR029063">
    <property type="entry name" value="SAM-dependent_MTases_sf"/>
</dbReference>
<dbReference type="InterPro" id="IPR025110">
    <property type="entry name" value="AMP-bd_C"/>
</dbReference>
<dbReference type="Gene3D" id="1.10.1200.10">
    <property type="entry name" value="ACP-like"/>
    <property type="match status" value="1"/>
</dbReference>
<dbReference type="Gene3D" id="3.40.50.150">
    <property type="entry name" value="Vaccinia Virus protein VP39"/>
    <property type="match status" value="1"/>
</dbReference>
<dbReference type="Proteomes" id="UP000799118">
    <property type="component" value="Unassembled WGS sequence"/>
</dbReference>
<accession>A0A6A4H1Q9</accession>
<dbReference type="SUPFAM" id="SSF52777">
    <property type="entry name" value="CoA-dependent acyltransferases"/>
    <property type="match status" value="3"/>
</dbReference>
<evidence type="ECO:0000259" key="5">
    <source>
        <dbReference type="PROSITE" id="PS50075"/>
    </source>
</evidence>
<dbReference type="Gene3D" id="3.40.50.1820">
    <property type="entry name" value="alpha/beta hydrolase"/>
    <property type="match status" value="1"/>
</dbReference>
<dbReference type="InterPro" id="IPR001242">
    <property type="entry name" value="Condensation_dom"/>
</dbReference>
<dbReference type="EMBL" id="ML769635">
    <property type="protein sequence ID" value="KAE9391127.1"/>
    <property type="molecule type" value="Genomic_DNA"/>
</dbReference>
<name>A0A6A4H1Q9_9AGAR</name>
<dbReference type="PANTHER" id="PTHR45527">
    <property type="entry name" value="NONRIBOSOMAL PEPTIDE SYNTHETASE"/>
    <property type="match status" value="1"/>
</dbReference>
<dbReference type="GO" id="GO:0016874">
    <property type="term" value="F:ligase activity"/>
    <property type="evidence" value="ECO:0007669"/>
    <property type="project" value="UniProtKB-KW"/>
</dbReference>
<dbReference type="NCBIfam" id="TIGR01733">
    <property type="entry name" value="AA-adenyl-dom"/>
    <property type="match status" value="2"/>
</dbReference>
<gene>
    <name evidence="6" type="ORF">BT96DRAFT_1024207</name>
</gene>
<proteinExistence type="predicted"/>
<keyword evidence="1" id="KW-0596">Phosphopantetheine</keyword>
<dbReference type="InterPro" id="IPR001031">
    <property type="entry name" value="Thioesterase"/>
</dbReference>
<evidence type="ECO:0000313" key="7">
    <source>
        <dbReference type="Proteomes" id="UP000799118"/>
    </source>
</evidence>
<dbReference type="Gene3D" id="3.40.50.12780">
    <property type="entry name" value="N-terminal domain of ligase-like"/>
    <property type="match status" value="1"/>
</dbReference>
<dbReference type="InterPro" id="IPR023213">
    <property type="entry name" value="CAT-like_dom_sf"/>
</dbReference>
<dbReference type="InterPro" id="IPR045851">
    <property type="entry name" value="AMP-bd_C_sf"/>
</dbReference>
<dbReference type="SUPFAM" id="SSF56801">
    <property type="entry name" value="Acetyl-CoA synthetase-like"/>
    <property type="match status" value="2"/>
</dbReference>
<dbReference type="SMART" id="SM00823">
    <property type="entry name" value="PKS_PP"/>
    <property type="match status" value="2"/>
</dbReference>
<dbReference type="Gene3D" id="3.40.50.980">
    <property type="match status" value="2"/>
</dbReference>
<dbReference type="InterPro" id="IPR029058">
    <property type="entry name" value="AB_hydrolase_fold"/>
</dbReference>
<organism evidence="6 7">
    <name type="scientific">Gymnopus androsaceus JB14</name>
    <dbReference type="NCBI Taxonomy" id="1447944"/>
    <lineage>
        <taxon>Eukaryota</taxon>
        <taxon>Fungi</taxon>
        <taxon>Dikarya</taxon>
        <taxon>Basidiomycota</taxon>
        <taxon>Agaricomycotina</taxon>
        <taxon>Agaricomycetes</taxon>
        <taxon>Agaricomycetidae</taxon>
        <taxon>Agaricales</taxon>
        <taxon>Marasmiineae</taxon>
        <taxon>Omphalotaceae</taxon>
        <taxon>Gymnopus</taxon>
    </lineage>
</organism>
<dbReference type="CDD" id="cd02440">
    <property type="entry name" value="AdoMet_MTases"/>
    <property type="match status" value="1"/>
</dbReference>
<evidence type="ECO:0000256" key="3">
    <source>
        <dbReference type="ARBA" id="ARBA00022598"/>
    </source>
</evidence>
<keyword evidence="2" id="KW-0597">Phosphoprotein</keyword>